<name>A0A9P7YK57_9HELO</name>
<feature type="domain" description="Glycoside hydrolase family 5" evidence="9">
    <location>
        <begin position="47"/>
        <end position="346"/>
    </location>
</feature>
<dbReference type="GO" id="GO:0008810">
    <property type="term" value="F:cellulase activity"/>
    <property type="evidence" value="ECO:0007669"/>
    <property type="project" value="UniProtKB-EC"/>
</dbReference>
<feature type="region of interest" description="Disordered" evidence="7">
    <location>
        <begin position="380"/>
        <end position="407"/>
    </location>
</feature>
<proteinExistence type="inferred from homology"/>
<reference evidence="10" key="1">
    <citation type="journal article" date="2021" name="IMA Fungus">
        <title>Genomic characterization of three marine fungi, including Emericellopsis atlantica sp. nov. with signatures of a generalist lifestyle and marine biomass degradation.</title>
        <authorList>
            <person name="Hagestad O.C."/>
            <person name="Hou L."/>
            <person name="Andersen J.H."/>
            <person name="Hansen E.H."/>
            <person name="Altermark B."/>
            <person name="Li C."/>
            <person name="Kuhnert E."/>
            <person name="Cox R.J."/>
            <person name="Crous P.W."/>
            <person name="Spatafora J.W."/>
            <person name="Lail K."/>
            <person name="Amirebrahimi M."/>
            <person name="Lipzen A."/>
            <person name="Pangilinan J."/>
            <person name="Andreopoulos W."/>
            <person name="Hayes R.D."/>
            <person name="Ng V."/>
            <person name="Grigoriev I.V."/>
            <person name="Jackson S.A."/>
            <person name="Sutton T.D.S."/>
            <person name="Dobson A.D.W."/>
            <person name="Rama T."/>
        </authorList>
    </citation>
    <scope>NUCLEOTIDE SEQUENCE</scope>
    <source>
        <strain evidence="10">TRa018bII</strain>
    </source>
</reference>
<evidence type="ECO:0000256" key="6">
    <source>
        <dbReference type="RuleBase" id="RU361153"/>
    </source>
</evidence>
<evidence type="ECO:0000256" key="1">
    <source>
        <dbReference type="ARBA" id="ARBA00000966"/>
    </source>
</evidence>
<sequence length="442" mass="46228">MFFILALVSYGVGSVAAVSSLAGVNIAGFDFGVEITGTANLNNAQGPLKALGNSDGLAQMQHFVKNDGLNMFRLPVSWQFLIASETPPTNPTNGTSIKSTTSSTKITIKTGTFRPRAANNTAANSGALDPTNFAQYDTLVQSCLGTGATCVIDIHNYARFNNKVIGQGGPSDEAFAFLWSQIATKYATTPNLIFGLMNEPHDIPSLPTWTTTVQKAVSAIRLAGAITQTILLPGTDFTGAQTFISNGSARNLSTVHNPDGSNTSLAFDVHKYLDVDGSGTHTECVGDHVKDTFEPLARFLREEGRMALLSETGGGNDTSCLAAFCTTIAFINANPDVYLGYAGWAAGGFSPDTYNLTMTPQGSNGSFVDQQIVSQCLVGQRNGGEGGNRTNGTSRIQSPGIGSPPVTATTKEFTGGAGRVRDGRVLGLLGWASGMALGLSVL</sequence>
<dbReference type="SUPFAM" id="SSF51445">
    <property type="entry name" value="(Trans)glycosidases"/>
    <property type="match status" value="1"/>
</dbReference>
<organism evidence="10 11">
    <name type="scientific">Amylocarpus encephaloides</name>
    <dbReference type="NCBI Taxonomy" id="45428"/>
    <lineage>
        <taxon>Eukaryota</taxon>
        <taxon>Fungi</taxon>
        <taxon>Dikarya</taxon>
        <taxon>Ascomycota</taxon>
        <taxon>Pezizomycotina</taxon>
        <taxon>Leotiomycetes</taxon>
        <taxon>Helotiales</taxon>
        <taxon>Helotiales incertae sedis</taxon>
        <taxon>Amylocarpus</taxon>
    </lineage>
</organism>
<evidence type="ECO:0000256" key="4">
    <source>
        <dbReference type="ARBA" id="ARBA00022801"/>
    </source>
</evidence>
<evidence type="ECO:0000256" key="2">
    <source>
        <dbReference type="ARBA" id="ARBA00005641"/>
    </source>
</evidence>
<dbReference type="PANTHER" id="PTHR34142">
    <property type="entry name" value="ENDO-BETA-1,4-GLUCANASE A"/>
    <property type="match status" value="1"/>
</dbReference>
<comment type="catalytic activity">
    <reaction evidence="1">
        <text>Endohydrolysis of (1-&gt;4)-beta-D-glucosidic linkages in cellulose, lichenin and cereal beta-D-glucans.</text>
        <dbReference type="EC" id="3.2.1.4"/>
    </reaction>
</comment>
<evidence type="ECO:0000256" key="7">
    <source>
        <dbReference type="SAM" id="MobiDB-lite"/>
    </source>
</evidence>
<dbReference type="EMBL" id="MU251434">
    <property type="protein sequence ID" value="KAG9235354.1"/>
    <property type="molecule type" value="Genomic_DNA"/>
</dbReference>
<comment type="similarity">
    <text evidence="2 6">Belongs to the glycosyl hydrolase 5 (cellulase A) family.</text>
</comment>
<evidence type="ECO:0000256" key="8">
    <source>
        <dbReference type="SAM" id="SignalP"/>
    </source>
</evidence>
<dbReference type="GO" id="GO:0009251">
    <property type="term" value="P:glucan catabolic process"/>
    <property type="evidence" value="ECO:0007669"/>
    <property type="project" value="TreeGrafter"/>
</dbReference>
<dbReference type="Gene3D" id="3.20.20.80">
    <property type="entry name" value="Glycosidases"/>
    <property type="match status" value="1"/>
</dbReference>
<dbReference type="InterPro" id="IPR018087">
    <property type="entry name" value="Glyco_hydro_5_CS"/>
</dbReference>
<keyword evidence="4 6" id="KW-0378">Hydrolase</keyword>
<evidence type="ECO:0000256" key="5">
    <source>
        <dbReference type="ARBA" id="ARBA00023295"/>
    </source>
</evidence>
<keyword evidence="8" id="KW-0732">Signal</keyword>
<gene>
    <name evidence="10" type="ORF">BJ875DRAFT_273276</name>
</gene>
<keyword evidence="5 6" id="KW-0326">Glycosidase</keyword>
<evidence type="ECO:0000313" key="11">
    <source>
        <dbReference type="Proteomes" id="UP000824998"/>
    </source>
</evidence>
<keyword evidence="11" id="KW-1185">Reference proteome</keyword>
<evidence type="ECO:0000313" key="10">
    <source>
        <dbReference type="EMBL" id="KAG9235354.1"/>
    </source>
</evidence>
<evidence type="ECO:0000259" key="9">
    <source>
        <dbReference type="Pfam" id="PF00150"/>
    </source>
</evidence>
<dbReference type="Pfam" id="PF00150">
    <property type="entry name" value="Cellulase"/>
    <property type="match status" value="1"/>
</dbReference>
<dbReference type="PROSITE" id="PS00659">
    <property type="entry name" value="GLYCOSYL_HYDROL_F5"/>
    <property type="match status" value="1"/>
</dbReference>
<dbReference type="EC" id="3.2.1.4" evidence="3"/>
<feature type="chain" id="PRO_5040405845" description="cellulase" evidence="8">
    <location>
        <begin position="18"/>
        <end position="442"/>
    </location>
</feature>
<protein>
    <recommendedName>
        <fullName evidence="3">cellulase</fullName>
        <ecNumber evidence="3">3.2.1.4</ecNumber>
    </recommendedName>
</protein>
<dbReference type="InterPro" id="IPR017853">
    <property type="entry name" value="GH"/>
</dbReference>
<comment type="caution">
    <text evidence="10">The sequence shown here is derived from an EMBL/GenBank/DDBJ whole genome shotgun (WGS) entry which is preliminary data.</text>
</comment>
<dbReference type="InterPro" id="IPR001547">
    <property type="entry name" value="Glyco_hydro_5"/>
</dbReference>
<evidence type="ECO:0000256" key="3">
    <source>
        <dbReference type="ARBA" id="ARBA00012601"/>
    </source>
</evidence>
<accession>A0A9P7YK57</accession>
<feature type="signal peptide" evidence="8">
    <location>
        <begin position="1"/>
        <end position="17"/>
    </location>
</feature>
<dbReference type="AlphaFoldDB" id="A0A9P7YK57"/>
<dbReference type="PANTHER" id="PTHR34142:SF5">
    <property type="entry name" value="CBM1 DOMAIN-CONTAINING PROTEIN"/>
    <property type="match status" value="1"/>
</dbReference>
<dbReference type="OrthoDB" id="5823761at2759"/>
<dbReference type="Proteomes" id="UP000824998">
    <property type="component" value="Unassembled WGS sequence"/>
</dbReference>